<keyword evidence="2 3" id="KW-0808">Transferase</keyword>
<dbReference type="FunFam" id="3.40.50.2000:FF:000120">
    <property type="entry name" value="UDP-glycosyltransferase 76C1"/>
    <property type="match status" value="1"/>
</dbReference>
<sequence length="316" mass="35525">MENSTEQPEQPQQPRTGGRRLILFPLPLQGHISPMLQLANILHSRGFSITIIHTSLNSPNPSNHPHFTFRPIHVSMFEIDNGYPKTDTLSLLEMLNVRCVEPFRLALTDLLTDDSTEPVSCVVSDAILHFTSAVCKSLKVPRIVLRTGGVCSFLAFAAFPSLLERGYLPLQDKKKLEDLVEELPPLRIKDLPIINTPNPEKLYELVQAMVEQTKASSGLIFNSFQELEDSAIEKLRRDFEIPIFPLGPFHKHFPASSSSSLFEEDHSSISWLDKQHPISVIYVSFGSIAAIEEKDFVEIAWGLAGSKHPFLWFGQD</sequence>
<comment type="similarity">
    <text evidence="1">Belongs to the UDP-glycosyltransferase family.</text>
</comment>
<dbReference type="Proteomes" id="UP000325081">
    <property type="component" value="Unassembled WGS sequence"/>
</dbReference>
<dbReference type="InterPro" id="IPR002213">
    <property type="entry name" value="UDP_glucos_trans"/>
</dbReference>
<dbReference type="GO" id="GO:0080044">
    <property type="term" value="F:quercetin 7-O-glucosyltransferase activity"/>
    <property type="evidence" value="ECO:0007669"/>
    <property type="project" value="TreeGrafter"/>
</dbReference>
<dbReference type="EMBL" id="BKCP01005683">
    <property type="protein sequence ID" value="GER39510.1"/>
    <property type="molecule type" value="Genomic_DNA"/>
</dbReference>
<dbReference type="AlphaFoldDB" id="A0A5A7Q318"/>
<dbReference type="OrthoDB" id="5835829at2759"/>
<dbReference type="CDD" id="cd03784">
    <property type="entry name" value="GT1_Gtf-like"/>
    <property type="match status" value="1"/>
</dbReference>
<dbReference type="SUPFAM" id="SSF53756">
    <property type="entry name" value="UDP-Glycosyltransferase/glycogen phosphorylase"/>
    <property type="match status" value="1"/>
</dbReference>
<protein>
    <submittedName>
        <fullName evidence="3">UDP-Glycosyltransferase superfamily protein</fullName>
    </submittedName>
</protein>
<name>A0A5A7Q318_STRAF</name>
<evidence type="ECO:0000256" key="1">
    <source>
        <dbReference type="ARBA" id="ARBA00009995"/>
    </source>
</evidence>
<dbReference type="GO" id="GO:0080043">
    <property type="term" value="F:quercetin 3-O-glucosyltransferase activity"/>
    <property type="evidence" value="ECO:0007669"/>
    <property type="project" value="TreeGrafter"/>
</dbReference>
<reference evidence="4" key="1">
    <citation type="journal article" date="2019" name="Curr. Biol.">
        <title>Genome Sequence of Striga asiatica Provides Insight into the Evolution of Plant Parasitism.</title>
        <authorList>
            <person name="Yoshida S."/>
            <person name="Kim S."/>
            <person name="Wafula E.K."/>
            <person name="Tanskanen J."/>
            <person name="Kim Y.M."/>
            <person name="Honaas L."/>
            <person name="Yang Z."/>
            <person name="Spallek T."/>
            <person name="Conn C.E."/>
            <person name="Ichihashi Y."/>
            <person name="Cheong K."/>
            <person name="Cui S."/>
            <person name="Der J.P."/>
            <person name="Gundlach H."/>
            <person name="Jiao Y."/>
            <person name="Hori C."/>
            <person name="Ishida J.K."/>
            <person name="Kasahara H."/>
            <person name="Kiba T."/>
            <person name="Kim M.S."/>
            <person name="Koo N."/>
            <person name="Laohavisit A."/>
            <person name="Lee Y.H."/>
            <person name="Lumba S."/>
            <person name="McCourt P."/>
            <person name="Mortimer J.C."/>
            <person name="Mutuku J.M."/>
            <person name="Nomura T."/>
            <person name="Sasaki-Sekimoto Y."/>
            <person name="Seto Y."/>
            <person name="Wang Y."/>
            <person name="Wakatake T."/>
            <person name="Sakakibara H."/>
            <person name="Demura T."/>
            <person name="Yamaguchi S."/>
            <person name="Yoneyama K."/>
            <person name="Manabe R.I."/>
            <person name="Nelson D.C."/>
            <person name="Schulman A.H."/>
            <person name="Timko M.P."/>
            <person name="dePamphilis C.W."/>
            <person name="Choi D."/>
            <person name="Shirasu K."/>
        </authorList>
    </citation>
    <scope>NUCLEOTIDE SEQUENCE [LARGE SCALE GENOMIC DNA]</scope>
    <source>
        <strain evidence="4">cv. UVA1</strain>
    </source>
</reference>
<dbReference type="Gene3D" id="3.40.50.2000">
    <property type="entry name" value="Glycogen Phosphorylase B"/>
    <property type="match status" value="2"/>
</dbReference>
<proteinExistence type="inferred from homology"/>
<evidence type="ECO:0000256" key="2">
    <source>
        <dbReference type="ARBA" id="ARBA00022679"/>
    </source>
</evidence>
<organism evidence="3 4">
    <name type="scientific">Striga asiatica</name>
    <name type="common">Asiatic witchweed</name>
    <name type="synonym">Buchnera asiatica</name>
    <dbReference type="NCBI Taxonomy" id="4170"/>
    <lineage>
        <taxon>Eukaryota</taxon>
        <taxon>Viridiplantae</taxon>
        <taxon>Streptophyta</taxon>
        <taxon>Embryophyta</taxon>
        <taxon>Tracheophyta</taxon>
        <taxon>Spermatophyta</taxon>
        <taxon>Magnoliopsida</taxon>
        <taxon>eudicotyledons</taxon>
        <taxon>Gunneridae</taxon>
        <taxon>Pentapetalae</taxon>
        <taxon>asterids</taxon>
        <taxon>lamiids</taxon>
        <taxon>Lamiales</taxon>
        <taxon>Orobanchaceae</taxon>
        <taxon>Buchnereae</taxon>
        <taxon>Striga</taxon>
    </lineage>
</organism>
<dbReference type="PANTHER" id="PTHR11926:SF1464">
    <property type="entry name" value="UDP-GLYCOSYLTRANSFERASE 76B1-LIKE"/>
    <property type="match status" value="1"/>
</dbReference>
<accession>A0A5A7Q318</accession>
<dbReference type="PANTHER" id="PTHR11926">
    <property type="entry name" value="GLUCOSYL/GLUCURONOSYL TRANSFERASES"/>
    <property type="match status" value="1"/>
</dbReference>
<gene>
    <name evidence="3" type="ORF">STAS_16122</name>
</gene>
<evidence type="ECO:0000313" key="3">
    <source>
        <dbReference type="EMBL" id="GER39510.1"/>
    </source>
</evidence>
<evidence type="ECO:0000313" key="4">
    <source>
        <dbReference type="Proteomes" id="UP000325081"/>
    </source>
</evidence>
<keyword evidence="4" id="KW-1185">Reference proteome</keyword>
<comment type="caution">
    <text evidence="3">The sequence shown here is derived from an EMBL/GenBank/DDBJ whole genome shotgun (WGS) entry which is preliminary data.</text>
</comment>